<gene>
    <name evidence="3" type="primary">ureF</name>
    <name evidence="4" type="ORF">J1C48_18035</name>
</gene>
<dbReference type="InterPro" id="IPR038277">
    <property type="entry name" value="UreF_sf"/>
</dbReference>
<evidence type="ECO:0000313" key="4">
    <source>
        <dbReference type="EMBL" id="MBO0664478.1"/>
    </source>
</evidence>
<protein>
    <recommendedName>
        <fullName evidence="3">Urease accessory protein UreF</fullName>
    </recommendedName>
</protein>
<dbReference type="RefSeq" id="WP_207259391.1">
    <property type="nucleotide sequence ID" value="NZ_JAFMPP010000022.1"/>
</dbReference>
<accession>A0A939FYR0</accession>
<dbReference type="PIRSF" id="PIRSF009467">
    <property type="entry name" value="Ureas_acces_UreF"/>
    <property type="match status" value="1"/>
</dbReference>
<dbReference type="PANTHER" id="PTHR33620">
    <property type="entry name" value="UREASE ACCESSORY PROTEIN F"/>
    <property type="match status" value="1"/>
</dbReference>
<dbReference type="InterPro" id="IPR002639">
    <property type="entry name" value="UreF"/>
</dbReference>
<dbReference type="GO" id="GO:0005737">
    <property type="term" value="C:cytoplasm"/>
    <property type="evidence" value="ECO:0007669"/>
    <property type="project" value="UniProtKB-SubCell"/>
</dbReference>
<dbReference type="EMBL" id="JAFMPP010000022">
    <property type="protein sequence ID" value="MBO0664478.1"/>
    <property type="molecule type" value="Genomic_DNA"/>
</dbReference>
<comment type="caution">
    <text evidence="4">The sequence shown here is derived from an EMBL/GenBank/DDBJ whole genome shotgun (WGS) entry which is preliminary data.</text>
</comment>
<dbReference type="Gene3D" id="1.10.4190.10">
    <property type="entry name" value="Urease accessory protein UreF"/>
    <property type="match status" value="1"/>
</dbReference>
<evidence type="ECO:0000256" key="3">
    <source>
        <dbReference type="HAMAP-Rule" id="MF_01385"/>
    </source>
</evidence>
<keyword evidence="5" id="KW-1185">Reference proteome</keyword>
<sequence>MDGSLTTLLSLFSAAFPIGSFAYSHGIEAAVADGRLRDADAVRDWISVLVSRGSGWNDFVLFAQAYRATRLGDAVALGELAALATALAGSAERRDETLRLGEAYHAAARPWSEAPLLLDDRLPLPIAVGGVAAVVGLPLTDAATAHAHNFVSALVFAAVRLVPLGQSAWVPILRDLGPVITASGARAAEATLDDLGSAALVSDIAAMRHETLGTRLFRS</sequence>
<comment type="similarity">
    <text evidence="3">Belongs to the UreF family.</text>
</comment>
<dbReference type="HAMAP" id="MF_01385">
    <property type="entry name" value="UreF"/>
    <property type="match status" value="1"/>
</dbReference>
<name>A0A939FYR0_9HYPH</name>
<evidence type="ECO:0000256" key="2">
    <source>
        <dbReference type="ARBA" id="ARBA00023186"/>
    </source>
</evidence>
<comment type="subunit">
    <text evidence="3">UreD, UreF and UreG form a complex that acts as a GTP-hydrolysis-dependent molecular chaperone, activating the urease apoprotein by helping to assemble the nickel containing metallocenter of UreC. The UreE protein probably delivers the nickel.</text>
</comment>
<comment type="function">
    <text evidence="3">Required for maturation of urease via the functional incorporation of the urease nickel metallocenter.</text>
</comment>
<reference evidence="4" key="1">
    <citation type="submission" date="2021-03" db="EMBL/GenBank/DDBJ databases">
        <title>Whole genome sequence of Jiella sp. CQZ9-1.</title>
        <authorList>
            <person name="Tuo L."/>
        </authorList>
    </citation>
    <scope>NUCLEOTIDE SEQUENCE</scope>
    <source>
        <strain evidence="4">CQZ9-1</strain>
    </source>
</reference>
<dbReference type="Proteomes" id="UP000664122">
    <property type="component" value="Unassembled WGS sequence"/>
</dbReference>
<comment type="subcellular location">
    <subcellularLocation>
        <location evidence="3">Cytoplasm</location>
    </subcellularLocation>
</comment>
<evidence type="ECO:0000256" key="1">
    <source>
        <dbReference type="ARBA" id="ARBA00022988"/>
    </source>
</evidence>
<evidence type="ECO:0000313" key="5">
    <source>
        <dbReference type="Proteomes" id="UP000664122"/>
    </source>
</evidence>
<dbReference type="AlphaFoldDB" id="A0A939FYR0"/>
<dbReference type="GO" id="GO:0016151">
    <property type="term" value="F:nickel cation binding"/>
    <property type="evidence" value="ECO:0007669"/>
    <property type="project" value="UniProtKB-UniRule"/>
</dbReference>
<organism evidence="4 5">
    <name type="scientific">Jiella flava</name>
    <dbReference type="NCBI Taxonomy" id="2816857"/>
    <lineage>
        <taxon>Bacteria</taxon>
        <taxon>Pseudomonadati</taxon>
        <taxon>Pseudomonadota</taxon>
        <taxon>Alphaproteobacteria</taxon>
        <taxon>Hyphomicrobiales</taxon>
        <taxon>Aurantimonadaceae</taxon>
        <taxon>Jiella</taxon>
    </lineage>
</organism>
<dbReference type="PANTHER" id="PTHR33620:SF1">
    <property type="entry name" value="UREASE ACCESSORY PROTEIN F"/>
    <property type="match status" value="1"/>
</dbReference>
<keyword evidence="1 3" id="KW-0996">Nickel insertion</keyword>
<keyword evidence="2 3" id="KW-0143">Chaperone</keyword>
<keyword evidence="3" id="KW-0963">Cytoplasm</keyword>
<proteinExistence type="inferred from homology"/>
<dbReference type="Pfam" id="PF01730">
    <property type="entry name" value="UreF"/>
    <property type="match status" value="1"/>
</dbReference>